<evidence type="ECO:0000259" key="22">
    <source>
        <dbReference type="Pfam" id="PF01433"/>
    </source>
</evidence>
<dbReference type="Proteomes" id="UP000050794">
    <property type="component" value="Unassembled WGS sequence"/>
</dbReference>
<dbReference type="SUPFAM" id="SSF63737">
    <property type="entry name" value="Leukotriene A4 hydrolase N-terminal domain"/>
    <property type="match status" value="1"/>
</dbReference>
<evidence type="ECO:0000256" key="16">
    <source>
        <dbReference type="ARBA" id="ARBA00023180"/>
    </source>
</evidence>
<evidence type="ECO:0000259" key="23">
    <source>
        <dbReference type="Pfam" id="PF11838"/>
    </source>
</evidence>
<dbReference type="PANTHER" id="PTHR11533">
    <property type="entry name" value="PROTEASE M1 ZINC METALLOPROTEASE"/>
    <property type="match status" value="1"/>
</dbReference>
<evidence type="ECO:0000256" key="3">
    <source>
        <dbReference type="ARBA" id="ARBA00010136"/>
    </source>
</evidence>
<gene>
    <name evidence="25" type="ORF">TCNE_LOCUS10325</name>
</gene>
<evidence type="ECO:0000256" key="13">
    <source>
        <dbReference type="ARBA" id="ARBA00023049"/>
    </source>
</evidence>
<organism evidence="26 27">
    <name type="scientific">Toxocara canis</name>
    <name type="common">Canine roundworm</name>
    <dbReference type="NCBI Taxonomy" id="6265"/>
    <lineage>
        <taxon>Eukaryota</taxon>
        <taxon>Metazoa</taxon>
        <taxon>Ecdysozoa</taxon>
        <taxon>Nematoda</taxon>
        <taxon>Chromadorea</taxon>
        <taxon>Rhabditida</taxon>
        <taxon>Spirurina</taxon>
        <taxon>Ascaridomorpha</taxon>
        <taxon>Ascaridoidea</taxon>
        <taxon>Toxocaridae</taxon>
        <taxon>Toxocara</taxon>
    </lineage>
</organism>
<feature type="site" description="Transition state stabilizer" evidence="19">
    <location>
        <position position="505"/>
    </location>
</feature>
<evidence type="ECO:0000256" key="1">
    <source>
        <dbReference type="ARBA" id="ARBA00004236"/>
    </source>
</evidence>
<dbReference type="InterPro" id="IPR027268">
    <property type="entry name" value="Peptidase_M4/M1_CTD_sf"/>
</dbReference>
<dbReference type="CDD" id="cd09601">
    <property type="entry name" value="M1_APN-Q_like"/>
    <property type="match status" value="1"/>
</dbReference>
<evidence type="ECO:0000313" key="25">
    <source>
        <dbReference type="EMBL" id="VDM41646.1"/>
    </source>
</evidence>
<keyword evidence="16" id="KW-0325">Glycoprotein</keyword>
<dbReference type="InterPro" id="IPR001930">
    <property type="entry name" value="Peptidase_M1"/>
</dbReference>
<dbReference type="Gene3D" id="1.25.50.20">
    <property type="match status" value="1"/>
</dbReference>
<dbReference type="Pfam" id="PF17900">
    <property type="entry name" value="Peptidase_M1_N"/>
    <property type="match status" value="1"/>
</dbReference>
<dbReference type="InterPro" id="IPR042097">
    <property type="entry name" value="Aminopeptidase_N-like_N_sf"/>
</dbReference>
<dbReference type="GO" id="GO:0005615">
    <property type="term" value="C:extracellular space"/>
    <property type="evidence" value="ECO:0007669"/>
    <property type="project" value="TreeGrafter"/>
</dbReference>
<dbReference type="InterPro" id="IPR014782">
    <property type="entry name" value="Peptidase_M1_dom"/>
</dbReference>
<reference evidence="25 26" key="2">
    <citation type="submission" date="2018-11" db="EMBL/GenBank/DDBJ databases">
        <authorList>
            <consortium name="Pathogen Informatics"/>
        </authorList>
    </citation>
    <scope>NUCLEOTIDE SEQUENCE [LARGE SCALE GENOMIC DNA]</scope>
</reference>
<evidence type="ECO:0000256" key="18">
    <source>
        <dbReference type="PIRSR" id="PIRSR634016-3"/>
    </source>
</evidence>
<evidence type="ECO:0000256" key="8">
    <source>
        <dbReference type="ARBA" id="ARBA00022723"/>
    </source>
</evidence>
<evidence type="ECO:0000256" key="21">
    <source>
        <dbReference type="SAM" id="MobiDB-lite"/>
    </source>
</evidence>
<evidence type="ECO:0000256" key="6">
    <source>
        <dbReference type="ARBA" id="ARBA00022670"/>
    </source>
</evidence>
<dbReference type="GO" id="GO:0005737">
    <property type="term" value="C:cytoplasm"/>
    <property type="evidence" value="ECO:0007669"/>
    <property type="project" value="TreeGrafter"/>
</dbReference>
<sequence length="992" mass="113452">MPTPTAVKLLLDESPHDGDEEISNWTLSASPSRPPQQARPYSARRPRCSPFCALFIVGALIAMIIGALVGAFLLPQLIASSECQLQSVIISQKTQSEEPRIEQRITEECGELYPWRSIRLPEKIRPLTYKLRLHPNLTTSTLSGSVQIELKVVKPTKAIVLHALDLNLTSYELNISGLHVSAHHSECEKLGQWAFELERELKETDNVSLSIDYEGLIHNDLSALYTNVHIADNGKKIVSAVTQFEPTHARRMLPCFDEPVYKATFEVAVIRQSSHIVRANMHLTRTEPYADGLFIDHFAPSVKMSTYLLAIAVLNEFKRVRKMTRNTVSTVEINLFAPADVSNQTDFGLTTGVLAMEFFESYFALPYPLQKLDMIALDDFAEGAMENWGMTTFRDAMLLHNSAASTTKSKETAALVVCHEYAHQWFGNLVTMKWWNDLWLNEGFANFMEYLCVEEIYPDWKVMDDFYVENYVMSMLLDGFDTSHAVSTTVDDPAQIGSIFDAISYQKGASIIGMIMGLAGKENFKKSLREYLKTYAYSNAGGEDLWRIIEKHSSLKAANVSVMQIAEAWTTRVGYPFITASMDANRSSIIIHNQTRFLFLEASRKENRSIEWPIPVHYRTDYSDAVNVSWIKPGEHDVRITLEKPAKWAIVNARSLGYLRVLYEQNIYTEFVKQLKENHQVFSAVDRASIINDAFSFAKAGFIPIGTAMELVQYVEVGEETQRIPWNVIMGHLKSVESCIFESEYLDLFQEFMRSLLVPTYQRLGWSHKEDHIERLLQTEILAVACKLQIDDCSRQATRRFYQWTRDSNSVPVDLQPLVIEEGIRRGSPIDWERVYQEYLKASNPSQKFMLLAALSATRDIRLIYRFMNMCLKSSIVRPNLLPKALALLMQNPAAQLHTWRFFRLRFQHFDQTIGSTTTMLGMTIKSIIENFNTQFDLDQTLQFFEGKQLGASQAKVDQALDSIRVNIQWRRLNEKALGKWLHQWNDNRSLQ</sequence>
<dbReference type="PRINTS" id="PR00756">
    <property type="entry name" value="ALADIPTASE"/>
</dbReference>
<reference evidence="27" key="1">
    <citation type="submission" date="2016-06" db="UniProtKB">
        <authorList>
            <consortium name="WormBaseParasite"/>
        </authorList>
    </citation>
    <scope>IDENTIFICATION</scope>
</reference>
<evidence type="ECO:0000256" key="15">
    <source>
        <dbReference type="ARBA" id="ARBA00023157"/>
    </source>
</evidence>
<keyword evidence="5" id="KW-1003">Cell membrane</keyword>
<dbReference type="EMBL" id="UYWY01020463">
    <property type="protein sequence ID" value="VDM41646.1"/>
    <property type="molecule type" value="Genomic_DNA"/>
</dbReference>
<evidence type="ECO:0000256" key="11">
    <source>
        <dbReference type="ARBA" id="ARBA00022968"/>
    </source>
</evidence>
<dbReference type="FunFam" id="2.60.40.1730:FF:000001">
    <property type="entry name" value="Leucyl-cystinyl aminopeptidase"/>
    <property type="match status" value="1"/>
</dbReference>
<keyword evidence="11" id="KW-0735">Signal-anchor</keyword>
<comment type="cofactor">
    <cofactor evidence="18 20">
        <name>Zn(2+)</name>
        <dbReference type="ChEBI" id="CHEBI:29105"/>
    </cofactor>
    <text evidence="18 20">Binds 1 zinc ion per subunit.</text>
</comment>
<dbReference type="FunFam" id="1.10.390.10:FF:000006">
    <property type="entry name" value="Puromycin-sensitive aminopeptidase"/>
    <property type="match status" value="1"/>
</dbReference>
<dbReference type="Gene3D" id="2.60.40.1910">
    <property type="match status" value="1"/>
</dbReference>
<feature type="domain" description="ERAP1-like C-terminal" evidence="23">
    <location>
        <begin position="648"/>
        <end position="965"/>
    </location>
</feature>
<keyword evidence="13 20" id="KW-0482">Metalloprotease</keyword>
<comment type="similarity">
    <text evidence="3 20">Belongs to the peptidase M1 family.</text>
</comment>
<keyword evidence="8 18" id="KW-0479">Metal-binding</keyword>
<name>A0A183UPA5_TOXCA</name>
<dbReference type="Pfam" id="PF01433">
    <property type="entry name" value="Peptidase_M1"/>
    <property type="match status" value="1"/>
</dbReference>
<dbReference type="PANTHER" id="PTHR11533:SF299">
    <property type="entry name" value="AMINOPEPTIDASE"/>
    <property type="match status" value="1"/>
</dbReference>
<keyword evidence="7 20" id="KW-0812">Transmembrane</keyword>
<feature type="domain" description="Peptidase M1 membrane alanine aminopeptidase" evidence="22">
    <location>
        <begin position="350"/>
        <end position="569"/>
    </location>
</feature>
<dbReference type="Gene3D" id="2.60.40.1730">
    <property type="entry name" value="tricorn interacting facor f3 domain"/>
    <property type="match status" value="1"/>
</dbReference>
<dbReference type="GO" id="GO:0008270">
    <property type="term" value="F:zinc ion binding"/>
    <property type="evidence" value="ECO:0007669"/>
    <property type="project" value="UniProtKB-UniRule"/>
</dbReference>
<accession>A0A183UPA5</accession>
<dbReference type="GO" id="GO:0070006">
    <property type="term" value="F:metalloaminopeptidase activity"/>
    <property type="evidence" value="ECO:0007669"/>
    <property type="project" value="TreeGrafter"/>
</dbReference>
<dbReference type="Pfam" id="PF11838">
    <property type="entry name" value="ERAP1_C"/>
    <property type="match status" value="1"/>
</dbReference>
<dbReference type="InterPro" id="IPR045357">
    <property type="entry name" value="Aminopeptidase_N-like_N"/>
</dbReference>
<evidence type="ECO:0000259" key="24">
    <source>
        <dbReference type="Pfam" id="PF17900"/>
    </source>
</evidence>
<keyword evidence="12 20" id="KW-1133">Transmembrane helix</keyword>
<dbReference type="InterPro" id="IPR024571">
    <property type="entry name" value="ERAP1-like_C_dom"/>
</dbReference>
<feature type="transmembrane region" description="Helical" evidence="20">
    <location>
        <begin position="51"/>
        <end position="74"/>
    </location>
</feature>
<dbReference type="InterPro" id="IPR034016">
    <property type="entry name" value="M1_APN-typ"/>
</dbReference>
<keyword evidence="9 20" id="KW-0378">Hydrolase</keyword>
<evidence type="ECO:0000256" key="14">
    <source>
        <dbReference type="ARBA" id="ARBA00023136"/>
    </source>
</evidence>
<keyword evidence="14 20" id="KW-0472">Membrane</keyword>
<protein>
    <recommendedName>
        <fullName evidence="20">Aminopeptidase</fullName>
        <ecNumber evidence="20">3.4.11.-</ecNumber>
    </recommendedName>
</protein>
<dbReference type="Gene3D" id="1.10.390.10">
    <property type="entry name" value="Neutral Protease Domain 2"/>
    <property type="match status" value="1"/>
</dbReference>
<dbReference type="GO" id="GO:0043171">
    <property type="term" value="P:peptide catabolic process"/>
    <property type="evidence" value="ECO:0007669"/>
    <property type="project" value="TreeGrafter"/>
</dbReference>
<feature type="region of interest" description="Disordered" evidence="21">
    <location>
        <begin position="12"/>
        <end position="44"/>
    </location>
</feature>
<dbReference type="GO" id="GO:0042277">
    <property type="term" value="F:peptide binding"/>
    <property type="evidence" value="ECO:0007669"/>
    <property type="project" value="TreeGrafter"/>
</dbReference>
<keyword evidence="10 18" id="KW-0862">Zinc</keyword>
<dbReference type="GO" id="GO:0005886">
    <property type="term" value="C:plasma membrane"/>
    <property type="evidence" value="ECO:0007669"/>
    <property type="project" value="UniProtKB-SubCell"/>
</dbReference>
<keyword evidence="15" id="KW-1015">Disulfide bond</keyword>
<dbReference type="EC" id="3.4.11.-" evidence="20"/>
<keyword evidence="4 20" id="KW-0031">Aminopeptidase</keyword>
<evidence type="ECO:0000256" key="19">
    <source>
        <dbReference type="PIRSR" id="PIRSR634016-4"/>
    </source>
</evidence>
<evidence type="ECO:0000256" key="5">
    <source>
        <dbReference type="ARBA" id="ARBA00022475"/>
    </source>
</evidence>
<comment type="subcellular location">
    <subcellularLocation>
        <location evidence="1">Cell membrane</location>
    </subcellularLocation>
    <subcellularLocation>
        <location evidence="2">Membrane</location>
        <topology evidence="2">Single-pass type II membrane protein</topology>
    </subcellularLocation>
</comment>
<feature type="domain" description="Aminopeptidase N-like N-terminal" evidence="24">
    <location>
        <begin position="126"/>
        <end position="308"/>
    </location>
</feature>
<evidence type="ECO:0000313" key="26">
    <source>
        <dbReference type="Proteomes" id="UP000050794"/>
    </source>
</evidence>
<evidence type="ECO:0000256" key="4">
    <source>
        <dbReference type="ARBA" id="ARBA00022438"/>
    </source>
</evidence>
<dbReference type="InterPro" id="IPR050344">
    <property type="entry name" value="Peptidase_M1_aminopeptidases"/>
</dbReference>
<dbReference type="GO" id="GO:0006508">
    <property type="term" value="P:proteolysis"/>
    <property type="evidence" value="ECO:0007669"/>
    <property type="project" value="UniProtKB-KW"/>
</dbReference>
<feature type="binding site" evidence="18">
    <location>
        <position position="423"/>
    </location>
    <ligand>
        <name>Zn(2+)</name>
        <dbReference type="ChEBI" id="CHEBI:29105"/>
        <note>catalytic</note>
    </ligand>
</feature>
<keyword evidence="26" id="KW-1185">Reference proteome</keyword>
<evidence type="ECO:0000256" key="10">
    <source>
        <dbReference type="ARBA" id="ARBA00022833"/>
    </source>
</evidence>
<proteinExistence type="inferred from homology"/>
<evidence type="ECO:0000256" key="7">
    <source>
        <dbReference type="ARBA" id="ARBA00022692"/>
    </source>
</evidence>
<keyword evidence="6 20" id="KW-0645">Protease</keyword>
<feature type="binding site" evidence="18">
    <location>
        <position position="419"/>
    </location>
    <ligand>
        <name>Zn(2+)</name>
        <dbReference type="ChEBI" id="CHEBI:29105"/>
        <note>catalytic</note>
    </ligand>
</feature>
<evidence type="ECO:0000313" key="27">
    <source>
        <dbReference type="WBParaSite" id="TCNE_0001032501-mRNA-1"/>
    </source>
</evidence>
<dbReference type="WBParaSite" id="TCNE_0001032501-mRNA-1">
    <property type="protein sequence ID" value="TCNE_0001032501-mRNA-1"/>
    <property type="gene ID" value="TCNE_0001032501"/>
</dbReference>
<dbReference type="AlphaFoldDB" id="A0A183UPA5"/>
<evidence type="ECO:0000256" key="20">
    <source>
        <dbReference type="RuleBase" id="RU364040"/>
    </source>
</evidence>
<evidence type="ECO:0000256" key="9">
    <source>
        <dbReference type="ARBA" id="ARBA00022801"/>
    </source>
</evidence>
<dbReference type="FunFam" id="1.25.50.20:FF:000001">
    <property type="entry name" value="Aminopeptidase"/>
    <property type="match status" value="1"/>
</dbReference>
<feature type="active site" description="Proton acceptor" evidence="17">
    <location>
        <position position="420"/>
    </location>
</feature>
<dbReference type="SUPFAM" id="SSF55486">
    <property type="entry name" value="Metalloproteases ('zincins'), catalytic domain"/>
    <property type="match status" value="1"/>
</dbReference>
<evidence type="ECO:0000256" key="17">
    <source>
        <dbReference type="PIRSR" id="PIRSR634016-1"/>
    </source>
</evidence>
<evidence type="ECO:0000256" key="2">
    <source>
        <dbReference type="ARBA" id="ARBA00004606"/>
    </source>
</evidence>
<feature type="binding site" evidence="18">
    <location>
        <position position="442"/>
    </location>
    <ligand>
        <name>Zn(2+)</name>
        <dbReference type="ChEBI" id="CHEBI:29105"/>
        <note>catalytic</note>
    </ligand>
</feature>
<evidence type="ECO:0000256" key="12">
    <source>
        <dbReference type="ARBA" id="ARBA00022989"/>
    </source>
</evidence>